<evidence type="ECO:0000313" key="10">
    <source>
        <dbReference type="Proteomes" id="UP000256345"/>
    </source>
</evidence>
<dbReference type="Proteomes" id="UP000256345">
    <property type="component" value="Unassembled WGS sequence"/>
</dbReference>
<gene>
    <name evidence="7" type="ORF">AA314_01354</name>
    <name evidence="8" type="ORF">ATI61_10976</name>
</gene>
<dbReference type="EMBL" id="CP011509">
    <property type="protein sequence ID" value="AKI99727.1"/>
    <property type="molecule type" value="Genomic_DNA"/>
</dbReference>
<dbReference type="GO" id="GO:0008758">
    <property type="term" value="F:UDP-2,3-diacylglucosamine hydrolase activity"/>
    <property type="evidence" value="ECO:0007669"/>
    <property type="project" value="TreeGrafter"/>
</dbReference>
<dbReference type="Pfam" id="PF00149">
    <property type="entry name" value="Metallophos"/>
    <property type="match status" value="1"/>
</dbReference>
<evidence type="ECO:0000256" key="3">
    <source>
        <dbReference type="ARBA" id="ARBA00022723"/>
    </source>
</evidence>
<evidence type="ECO:0000256" key="4">
    <source>
        <dbReference type="ARBA" id="ARBA00023136"/>
    </source>
</evidence>
<evidence type="ECO:0000256" key="5">
    <source>
        <dbReference type="ARBA" id="ARBA00023211"/>
    </source>
</evidence>
<dbReference type="EMBL" id="QUMU01000009">
    <property type="protein sequence ID" value="REG27741.1"/>
    <property type="molecule type" value="Genomic_DNA"/>
</dbReference>
<evidence type="ECO:0000259" key="6">
    <source>
        <dbReference type="Pfam" id="PF00149"/>
    </source>
</evidence>
<name>A0AAC8TBJ8_9BACT</name>
<dbReference type="SUPFAM" id="SSF56300">
    <property type="entry name" value="Metallo-dependent phosphatases"/>
    <property type="match status" value="1"/>
</dbReference>
<evidence type="ECO:0000313" key="7">
    <source>
        <dbReference type="EMBL" id="AKI99727.1"/>
    </source>
</evidence>
<dbReference type="AlphaFoldDB" id="A0AAC8TBJ8"/>
<keyword evidence="5" id="KW-0464">Manganese</keyword>
<proteinExistence type="predicted"/>
<evidence type="ECO:0000256" key="2">
    <source>
        <dbReference type="ARBA" id="ARBA00022519"/>
    </source>
</evidence>
<dbReference type="GO" id="GO:0016020">
    <property type="term" value="C:membrane"/>
    <property type="evidence" value="ECO:0007669"/>
    <property type="project" value="GOC"/>
</dbReference>
<protein>
    <submittedName>
        <fullName evidence="8">Calcineurin-like phosphoesterase family protein</fullName>
    </submittedName>
</protein>
<keyword evidence="3" id="KW-0479">Metal-binding</keyword>
<accession>A0AAC8TBJ8</accession>
<keyword evidence="2" id="KW-0997">Cell inner membrane</keyword>
<sequence>MRTVIVSDLHLGNGQGYDIFAGAEALPAFLEQFTREPTRVVFNGDSVDFLMNEDPLELTVERAVAQARAMVDSAPTSQVFLALGRVLAAGGEGVVRLGNHDVELALPEVREVFRQALGQPPEVARRLVFESGDAPRVLEVGGARVLLAHGEQNDAWNKVDYARLPGPGITDASGFTYAAGSLLVKKLLNPLKREYGMRFADLLVPDMRGAVMAALAVNPGAVKLVFQRSSLNLLWQLLRRGMAPVTFNPDEEPAEPELGLAEQVKAAGLTEQEELALEELLSDGPLSFGGDESAQESARTKLGLHALRAYARLHRELAGAQGERYFDLAPTDPELEEARRLARKYTAGAVIFGHTHAARWQQAGDVLYANSGTWIWLMRLPPADAPESVWTAFLQELRDNPGLDAGKQVLARLESRFNAVLCGPHAAGGAEVSLVEWKPEAGMQVVRSARVAPTRVL</sequence>
<organism evidence="7 9">
    <name type="scientific">Archangium gephyra</name>
    <dbReference type="NCBI Taxonomy" id="48"/>
    <lineage>
        <taxon>Bacteria</taxon>
        <taxon>Pseudomonadati</taxon>
        <taxon>Myxococcota</taxon>
        <taxon>Myxococcia</taxon>
        <taxon>Myxococcales</taxon>
        <taxon>Cystobacterineae</taxon>
        <taxon>Archangiaceae</taxon>
        <taxon>Archangium</taxon>
    </lineage>
</organism>
<dbReference type="InterPro" id="IPR043461">
    <property type="entry name" value="LpxH-like"/>
</dbReference>
<evidence type="ECO:0000256" key="1">
    <source>
        <dbReference type="ARBA" id="ARBA00022475"/>
    </source>
</evidence>
<keyword evidence="10" id="KW-1185">Reference proteome</keyword>
<reference evidence="7 9" key="1">
    <citation type="submission" date="2015-05" db="EMBL/GenBank/DDBJ databases">
        <title>Genome assembly of Archangium gephyra DSM 2261.</title>
        <authorList>
            <person name="Sharma G."/>
            <person name="Subramanian S."/>
        </authorList>
    </citation>
    <scope>NUCLEOTIDE SEQUENCE [LARGE SCALE GENOMIC DNA]</scope>
    <source>
        <strain evidence="7 9">DSM 2261</strain>
    </source>
</reference>
<feature type="domain" description="Calcineurin-like phosphoesterase" evidence="6">
    <location>
        <begin position="1"/>
        <end position="161"/>
    </location>
</feature>
<dbReference type="Gene3D" id="3.60.21.10">
    <property type="match status" value="1"/>
</dbReference>
<reference evidence="8 10" key="2">
    <citation type="submission" date="2018-08" db="EMBL/GenBank/DDBJ databases">
        <title>Genomic Encyclopedia of Archaeal and Bacterial Type Strains, Phase II (KMG-II): from individual species to whole genera.</title>
        <authorList>
            <person name="Goeker M."/>
        </authorList>
    </citation>
    <scope>NUCLEOTIDE SEQUENCE [LARGE SCALE GENOMIC DNA]</scope>
    <source>
        <strain evidence="8 10">DSM 2261</strain>
    </source>
</reference>
<evidence type="ECO:0000313" key="9">
    <source>
        <dbReference type="Proteomes" id="UP000035579"/>
    </source>
</evidence>
<dbReference type="InterPro" id="IPR004843">
    <property type="entry name" value="Calcineurin-like_PHP"/>
</dbReference>
<evidence type="ECO:0000313" key="8">
    <source>
        <dbReference type="EMBL" id="REG27741.1"/>
    </source>
</evidence>
<dbReference type="Proteomes" id="UP000035579">
    <property type="component" value="Chromosome"/>
</dbReference>
<dbReference type="PANTHER" id="PTHR34990:SF2">
    <property type="entry name" value="BLL8164 PROTEIN"/>
    <property type="match status" value="1"/>
</dbReference>
<dbReference type="RefSeq" id="WP_047854749.1">
    <property type="nucleotide sequence ID" value="NZ_CP011509.1"/>
</dbReference>
<dbReference type="KEGG" id="age:AA314_01354"/>
<keyword evidence="1" id="KW-1003">Cell membrane</keyword>
<dbReference type="InterPro" id="IPR029052">
    <property type="entry name" value="Metallo-depent_PP-like"/>
</dbReference>
<dbReference type="PANTHER" id="PTHR34990">
    <property type="entry name" value="UDP-2,3-DIACYLGLUCOSAMINE HYDROLASE-RELATED"/>
    <property type="match status" value="1"/>
</dbReference>
<dbReference type="GO" id="GO:0009245">
    <property type="term" value="P:lipid A biosynthetic process"/>
    <property type="evidence" value="ECO:0007669"/>
    <property type="project" value="TreeGrafter"/>
</dbReference>
<keyword evidence="4" id="KW-0472">Membrane</keyword>
<dbReference type="GO" id="GO:0046872">
    <property type="term" value="F:metal ion binding"/>
    <property type="evidence" value="ECO:0007669"/>
    <property type="project" value="UniProtKB-KW"/>
</dbReference>